<dbReference type="InterPro" id="IPR002575">
    <property type="entry name" value="Aminoglycoside_PTrfase"/>
</dbReference>
<dbReference type="PANTHER" id="PTHR21310">
    <property type="entry name" value="AMINOGLYCOSIDE PHOSPHOTRANSFERASE-RELATED-RELATED"/>
    <property type="match status" value="1"/>
</dbReference>
<dbReference type="SUPFAM" id="SSF56112">
    <property type="entry name" value="Protein kinase-like (PK-like)"/>
    <property type="match status" value="1"/>
</dbReference>
<evidence type="ECO:0000313" key="3">
    <source>
        <dbReference type="Proteomes" id="UP001596512"/>
    </source>
</evidence>
<feature type="domain" description="Aminoglycoside phosphotransferase" evidence="1">
    <location>
        <begin position="11"/>
        <end position="176"/>
    </location>
</feature>
<evidence type="ECO:0000259" key="1">
    <source>
        <dbReference type="Pfam" id="PF01636"/>
    </source>
</evidence>
<evidence type="ECO:0000313" key="2">
    <source>
        <dbReference type="EMBL" id="MFC7615001.1"/>
    </source>
</evidence>
<organism evidence="2 3">
    <name type="scientific">Actinokineospora soli</name>
    <dbReference type="NCBI Taxonomy" id="1048753"/>
    <lineage>
        <taxon>Bacteria</taxon>
        <taxon>Bacillati</taxon>
        <taxon>Actinomycetota</taxon>
        <taxon>Actinomycetes</taxon>
        <taxon>Pseudonocardiales</taxon>
        <taxon>Pseudonocardiaceae</taxon>
        <taxon>Actinokineospora</taxon>
    </lineage>
</organism>
<keyword evidence="3" id="KW-1185">Reference proteome</keyword>
<sequence length="229" mass="24581">MPRVVRSDDSALLMTECPGTPWWEVREQVDAELHGRLRAEVGRGAAALHRVTGPGFGYPQFGLAATWAEAFQTMVDALAGDADRFGVDVPAARLAKAVDAGRERLAAVAAPALVHFDLWPGNILLHDGRVGGIIDGERAFWGDPLAELASLGLFEDVERDTAFASGYREAGGSLEFTPDTRWRLAAYQAYLYLIMLVEGAPRGYGGPDREATCAWVGGRLRAALDVVGG</sequence>
<dbReference type="Proteomes" id="UP001596512">
    <property type="component" value="Unassembled WGS sequence"/>
</dbReference>
<dbReference type="Pfam" id="PF01636">
    <property type="entry name" value="APH"/>
    <property type="match status" value="1"/>
</dbReference>
<name>A0ABW2TNB8_9PSEU</name>
<reference evidence="3" key="1">
    <citation type="journal article" date="2019" name="Int. J. Syst. Evol. Microbiol.">
        <title>The Global Catalogue of Microorganisms (GCM) 10K type strain sequencing project: providing services to taxonomists for standard genome sequencing and annotation.</title>
        <authorList>
            <consortium name="The Broad Institute Genomics Platform"/>
            <consortium name="The Broad Institute Genome Sequencing Center for Infectious Disease"/>
            <person name="Wu L."/>
            <person name="Ma J."/>
        </authorList>
    </citation>
    <scope>NUCLEOTIDE SEQUENCE [LARGE SCALE GENOMIC DNA]</scope>
    <source>
        <strain evidence="3">JCM 17695</strain>
    </source>
</reference>
<accession>A0ABW2TNB8</accession>
<dbReference type="EMBL" id="JBHTEY010000004">
    <property type="protein sequence ID" value="MFC7615001.1"/>
    <property type="molecule type" value="Genomic_DNA"/>
</dbReference>
<proteinExistence type="predicted"/>
<dbReference type="Gene3D" id="3.90.1200.10">
    <property type="match status" value="1"/>
</dbReference>
<dbReference type="InterPro" id="IPR051678">
    <property type="entry name" value="AGP_Transferase"/>
</dbReference>
<dbReference type="PANTHER" id="PTHR21310:SF15">
    <property type="entry name" value="AMINOGLYCOSIDE PHOSPHOTRANSFERASE DOMAIN-CONTAINING PROTEIN"/>
    <property type="match status" value="1"/>
</dbReference>
<comment type="caution">
    <text evidence="2">The sequence shown here is derived from an EMBL/GenBank/DDBJ whole genome shotgun (WGS) entry which is preliminary data.</text>
</comment>
<gene>
    <name evidence="2" type="ORF">ACFQV2_17225</name>
</gene>
<dbReference type="InterPro" id="IPR011009">
    <property type="entry name" value="Kinase-like_dom_sf"/>
</dbReference>
<protein>
    <submittedName>
        <fullName evidence="2">Phosphotransferase family protein</fullName>
    </submittedName>
</protein>